<dbReference type="OrthoDB" id="431720at2759"/>
<dbReference type="GO" id="GO:0005509">
    <property type="term" value="F:calcium ion binding"/>
    <property type="evidence" value="ECO:0007669"/>
    <property type="project" value="InterPro"/>
</dbReference>
<keyword evidence="7" id="KW-0677">Repeat</keyword>
<evidence type="ECO:0000256" key="1">
    <source>
        <dbReference type="ARBA" id="ARBA00004141"/>
    </source>
</evidence>
<dbReference type="InterPro" id="IPR002048">
    <property type="entry name" value="EF_hand_dom"/>
</dbReference>
<evidence type="ECO:0000256" key="8">
    <source>
        <dbReference type="ARBA" id="ARBA00022837"/>
    </source>
</evidence>
<keyword evidence="14" id="KW-0407">Ion channel</keyword>
<evidence type="ECO:0000259" key="17">
    <source>
        <dbReference type="PROSITE" id="PS50222"/>
    </source>
</evidence>
<keyword evidence="6 16" id="KW-0812">Transmembrane</keyword>
<dbReference type="InterPro" id="IPR005821">
    <property type="entry name" value="Ion_trans_dom"/>
</dbReference>
<evidence type="ECO:0000256" key="6">
    <source>
        <dbReference type="ARBA" id="ARBA00022692"/>
    </source>
</evidence>
<gene>
    <name evidence="18" type="ORF">NTEN_LOCUS18378</name>
</gene>
<dbReference type="InterPro" id="IPR014873">
    <property type="entry name" value="VDCC_a1su_IQ"/>
</dbReference>
<feature type="compositionally biased region" description="Basic and acidic residues" evidence="15">
    <location>
        <begin position="31"/>
        <end position="42"/>
    </location>
</feature>
<keyword evidence="19" id="KW-1185">Reference proteome</keyword>
<evidence type="ECO:0000256" key="12">
    <source>
        <dbReference type="ARBA" id="ARBA00023136"/>
    </source>
</evidence>
<keyword evidence="11" id="KW-0406">Ion transport</keyword>
<dbReference type="GO" id="GO:0008331">
    <property type="term" value="F:high voltage-gated calcium channel activity"/>
    <property type="evidence" value="ECO:0007669"/>
    <property type="project" value="TreeGrafter"/>
</dbReference>
<dbReference type="EMBL" id="CADCXU010027023">
    <property type="protein sequence ID" value="CAB0013826.1"/>
    <property type="molecule type" value="Genomic_DNA"/>
</dbReference>
<dbReference type="PROSITE" id="PS50222">
    <property type="entry name" value="EF_HAND_2"/>
    <property type="match status" value="1"/>
</dbReference>
<keyword evidence="2" id="KW-0813">Transport</keyword>
<dbReference type="InterPro" id="IPR011992">
    <property type="entry name" value="EF-hand-dom_pair"/>
</dbReference>
<sequence length="891" mass="100719">MEGWTAILYWVSRFQIITLLIHWEEKVGEGKNRAKRSQVDRPSKKRIRRSSLPKKGRQKKRKCILSKVLDPPRGQSTMVLLLFGGQFNFSDGTPPTNFNTFPIALLTVFQILTGEDWNEVMYQGIQSQGGHKQGGMIYALYFIILVLFGNYTLLNVFLAIAVDNLANAQELTAAEEEQEEEDKEGIRSSGVSLKTRPLQKPSANFFYSSIFYSNADGPFLLFQWESGWSAITVHHQILASMFTVECVLKILAFGVRYREAPALLEDILQIMNLVFTSLFLIETILKLIAFGFKNFFKDPWNTFDFITVIGSIVDALVLEFVKKKITKLINVTIDLRRGTRFAKTRDNLEHKRMLNLFVAVIMDNFDYLTRDSSILGAHHLDEFVRIWAEYDPNATGKIHYTEMYDMLKNIDPPLGFGNKCPNRLAYKKLIRMNMPVDADGKVNFTTTLFALIRENLSIKMRSAEEMDQADEELRDTVRSIWPLQAKKMLDLLIPRQEAPRTRGPTIRCRNIWTDCMRMISGTMRFGEVCYSGGMLGWTKPKTMATFFLGNASIRVHLPHYPRLSVDEGLRRLPREQEVPGSDAVGEETFPSFTVVLQICCRLLPLEAASSGYSTLRPSVESIHDKHLHPAASYRGGQHRPRSRSPSIRRARSPADAGRSPSPHRMYGHHGHPHHDIGFSDTVSNVVEIVKHEHSHARRYPHIHGSWSASPSPARSPSPTGRGYHHRGDHHLYQQHQGHHHHQLPGDPRRFAYGTTSLEQRSRSPSPRPHPQRHTQHSYPVLVTRRGVGRRLPPTPNKPSTLQLTPASINFPKLNASPTRNFGGAGGVGPMSFEQAVAIGRGGRILPSPVPNGLKPSQVAVQAAQAAQVAQQQQVQQPSVERHSDSDDDDWC</sequence>
<dbReference type="Pfam" id="PF16905">
    <property type="entry name" value="GPHH"/>
    <property type="match status" value="1"/>
</dbReference>
<evidence type="ECO:0000256" key="7">
    <source>
        <dbReference type="ARBA" id="ARBA00022737"/>
    </source>
</evidence>
<feature type="region of interest" description="Disordered" evidence="15">
    <location>
        <begin position="869"/>
        <end position="891"/>
    </location>
</feature>
<keyword evidence="4" id="KW-0109">Calcium transport</keyword>
<dbReference type="AlphaFoldDB" id="A0A6H5HCI8"/>
<name>A0A6H5HCI8_9HEMI</name>
<dbReference type="FunFam" id="1.10.238.10:FF:000063">
    <property type="entry name" value="Voltage-dependent N-type calcium channel subunit alpha"/>
    <property type="match status" value="1"/>
</dbReference>
<dbReference type="InterPro" id="IPR031649">
    <property type="entry name" value="GPHH_dom"/>
</dbReference>
<feature type="region of interest" description="Disordered" evidence="15">
    <location>
        <begin position="628"/>
        <end position="678"/>
    </location>
</feature>
<dbReference type="PANTHER" id="PTHR45628">
    <property type="entry name" value="VOLTAGE-DEPENDENT CALCIUM CHANNEL TYPE A SUBUNIT ALPHA-1"/>
    <property type="match status" value="1"/>
</dbReference>
<dbReference type="Gene3D" id="1.20.120.350">
    <property type="entry name" value="Voltage-gated potassium channels. Chain C"/>
    <property type="match status" value="1"/>
</dbReference>
<dbReference type="Proteomes" id="UP000479000">
    <property type="component" value="Unassembled WGS sequence"/>
</dbReference>
<feature type="region of interest" description="Disordered" evidence="15">
    <location>
        <begin position="756"/>
        <end position="804"/>
    </location>
</feature>
<dbReference type="Pfam" id="PF00520">
    <property type="entry name" value="Ion_trans"/>
    <property type="match status" value="2"/>
</dbReference>
<evidence type="ECO:0000256" key="5">
    <source>
        <dbReference type="ARBA" id="ARBA00022673"/>
    </source>
</evidence>
<feature type="domain" description="EF-hand" evidence="17">
    <location>
        <begin position="378"/>
        <end position="413"/>
    </location>
</feature>
<dbReference type="PANTHER" id="PTHR45628:SF7">
    <property type="entry name" value="VOLTAGE-DEPENDENT CALCIUM CHANNEL TYPE A SUBUNIT ALPHA-1"/>
    <property type="match status" value="1"/>
</dbReference>
<dbReference type="GO" id="GO:0045202">
    <property type="term" value="C:synapse"/>
    <property type="evidence" value="ECO:0007669"/>
    <property type="project" value="GOC"/>
</dbReference>
<keyword evidence="12 16" id="KW-0472">Membrane</keyword>
<keyword evidence="8" id="KW-0106">Calcium</keyword>
<evidence type="ECO:0000256" key="11">
    <source>
        <dbReference type="ARBA" id="ARBA00023065"/>
    </source>
</evidence>
<feature type="compositionally biased region" description="Low complexity" evidence="15">
    <location>
        <begin position="776"/>
        <end position="791"/>
    </location>
</feature>
<dbReference type="GO" id="GO:0005891">
    <property type="term" value="C:voltage-gated calcium channel complex"/>
    <property type="evidence" value="ECO:0007669"/>
    <property type="project" value="TreeGrafter"/>
</dbReference>
<evidence type="ECO:0000256" key="16">
    <source>
        <dbReference type="SAM" id="Phobius"/>
    </source>
</evidence>
<feature type="region of interest" description="Disordered" evidence="15">
    <location>
        <begin position="31"/>
        <end position="60"/>
    </location>
</feature>
<evidence type="ECO:0000256" key="15">
    <source>
        <dbReference type="SAM" id="MobiDB-lite"/>
    </source>
</evidence>
<feature type="transmembrane region" description="Helical" evidence="16">
    <location>
        <begin position="138"/>
        <end position="162"/>
    </location>
</feature>
<accession>A0A6H5HCI8</accession>
<keyword evidence="5" id="KW-0107">Calcium channel</keyword>
<evidence type="ECO:0000256" key="14">
    <source>
        <dbReference type="ARBA" id="ARBA00023303"/>
    </source>
</evidence>
<proteinExistence type="predicted"/>
<evidence type="ECO:0000313" key="19">
    <source>
        <dbReference type="Proteomes" id="UP000479000"/>
    </source>
</evidence>
<evidence type="ECO:0000256" key="13">
    <source>
        <dbReference type="ARBA" id="ARBA00023180"/>
    </source>
</evidence>
<reference evidence="18 19" key="1">
    <citation type="submission" date="2020-02" db="EMBL/GenBank/DDBJ databases">
        <authorList>
            <person name="Ferguson B K."/>
        </authorList>
    </citation>
    <scope>NUCLEOTIDE SEQUENCE [LARGE SCALE GENOMIC DNA]</scope>
</reference>
<evidence type="ECO:0000256" key="2">
    <source>
        <dbReference type="ARBA" id="ARBA00022448"/>
    </source>
</evidence>
<dbReference type="InterPro" id="IPR027359">
    <property type="entry name" value="Volt_channel_dom_sf"/>
</dbReference>
<dbReference type="GO" id="GO:0007268">
    <property type="term" value="P:chemical synaptic transmission"/>
    <property type="evidence" value="ECO:0007669"/>
    <property type="project" value="TreeGrafter"/>
</dbReference>
<dbReference type="Gene3D" id="1.10.287.70">
    <property type="match status" value="1"/>
</dbReference>
<feature type="compositionally biased region" description="Basic residues" evidence="15">
    <location>
        <begin position="636"/>
        <end position="651"/>
    </location>
</feature>
<evidence type="ECO:0000256" key="10">
    <source>
        <dbReference type="ARBA" id="ARBA00022989"/>
    </source>
</evidence>
<evidence type="ECO:0000256" key="3">
    <source>
        <dbReference type="ARBA" id="ARBA00022553"/>
    </source>
</evidence>
<keyword evidence="3" id="KW-0597">Phosphoprotein</keyword>
<feature type="region of interest" description="Disordered" evidence="15">
    <location>
        <begin position="699"/>
        <end position="727"/>
    </location>
</feature>
<dbReference type="InterPro" id="IPR050599">
    <property type="entry name" value="VDCC_alpha-1_subunit"/>
</dbReference>
<dbReference type="Pfam" id="PF08763">
    <property type="entry name" value="Ca_chan_IQ"/>
    <property type="match status" value="1"/>
</dbReference>
<evidence type="ECO:0000256" key="4">
    <source>
        <dbReference type="ARBA" id="ARBA00022568"/>
    </source>
</evidence>
<feature type="compositionally biased region" description="Basic residues" evidence="15">
    <location>
        <begin position="43"/>
        <end position="60"/>
    </location>
</feature>
<keyword evidence="13" id="KW-0325">Glycoprotein</keyword>
<organism evidence="18 19">
    <name type="scientific">Nesidiocoris tenuis</name>
    <dbReference type="NCBI Taxonomy" id="355587"/>
    <lineage>
        <taxon>Eukaryota</taxon>
        <taxon>Metazoa</taxon>
        <taxon>Ecdysozoa</taxon>
        <taxon>Arthropoda</taxon>
        <taxon>Hexapoda</taxon>
        <taxon>Insecta</taxon>
        <taxon>Pterygota</taxon>
        <taxon>Neoptera</taxon>
        <taxon>Paraneoptera</taxon>
        <taxon>Hemiptera</taxon>
        <taxon>Heteroptera</taxon>
        <taxon>Panheteroptera</taxon>
        <taxon>Cimicomorpha</taxon>
        <taxon>Miridae</taxon>
        <taxon>Dicyphina</taxon>
        <taxon>Nesidiocoris</taxon>
    </lineage>
</organism>
<dbReference type="SUPFAM" id="SSF81324">
    <property type="entry name" value="Voltage-gated potassium channels"/>
    <property type="match status" value="2"/>
</dbReference>
<dbReference type="GO" id="GO:0098703">
    <property type="term" value="P:calcium ion import across plasma membrane"/>
    <property type="evidence" value="ECO:0007669"/>
    <property type="project" value="TreeGrafter"/>
</dbReference>
<protein>
    <recommendedName>
        <fullName evidence="17">EF-hand domain-containing protein</fullName>
    </recommendedName>
</protein>
<evidence type="ECO:0000313" key="18">
    <source>
        <dbReference type="EMBL" id="CAB0013826.1"/>
    </source>
</evidence>
<dbReference type="Gene3D" id="1.10.238.10">
    <property type="entry name" value="EF-hand"/>
    <property type="match status" value="1"/>
</dbReference>
<keyword evidence="10 16" id="KW-1133">Transmembrane helix</keyword>
<comment type="subcellular location">
    <subcellularLocation>
        <location evidence="1">Membrane</location>
        <topology evidence="1">Multi-pass membrane protein</topology>
    </subcellularLocation>
</comment>
<evidence type="ECO:0000256" key="9">
    <source>
        <dbReference type="ARBA" id="ARBA00022882"/>
    </source>
</evidence>
<keyword evidence="9" id="KW-0851">Voltage-gated channel</keyword>
<feature type="compositionally biased region" description="Low complexity" evidence="15">
    <location>
        <begin position="705"/>
        <end position="718"/>
    </location>
</feature>
<dbReference type="SUPFAM" id="SSF47473">
    <property type="entry name" value="EF-hand"/>
    <property type="match status" value="1"/>
</dbReference>